<evidence type="ECO:0000313" key="5">
    <source>
        <dbReference type="EMBL" id="KVH99759.1"/>
    </source>
</evidence>
<dbReference type="OMA" id="ARICCPL"/>
<dbReference type="STRING" id="59895.A0A118JZB8"/>
<evidence type="ECO:0000313" key="6">
    <source>
        <dbReference type="Proteomes" id="UP000243975"/>
    </source>
</evidence>
<feature type="domain" description="Fe2OG dioxygenase" evidence="4">
    <location>
        <begin position="165"/>
        <end position="270"/>
    </location>
</feature>
<organism evidence="5 6">
    <name type="scientific">Cynara cardunculus var. scolymus</name>
    <name type="common">Globe artichoke</name>
    <name type="synonym">Cynara scolymus</name>
    <dbReference type="NCBI Taxonomy" id="59895"/>
    <lineage>
        <taxon>Eukaryota</taxon>
        <taxon>Viridiplantae</taxon>
        <taxon>Streptophyta</taxon>
        <taxon>Embryophyta</taxon>
        <taxon>Tracheophyta</taxon>
        <taxon>Spermatophyta</taxon>
        <taxon>Magnoliopsida</taxon>
        <taxon>eudicotyledons</taxon>
        <taxon>Gunneridae</taxon>
        <taxon>Pentapetalae</taxon>
        <taxon>asterids</taxon>
        <taxon>campanulids</taxon>
        <taxon>Asterales</taxon>
        <taxon>Asteraceae</taxon>
        <taxon>Carduoideae</taxon>
        <taxon>Cardueae</taxon>
        <taxon>Carduinae</taxon>
        <taxon>Cynara</taxon>
    </lineage>
</organism>
<dbReference type="GO" id="GO:0016707">
    <property type="term" value="F:gibberellin 3-beta-dioxygenase activity"/>
    <property type="evidence" value="ECO:0007669"/>
    <property type="project" value="EnsemblPlants"/>
</dbReference>
<dbReference type="PROSITE" id="PS51471">
    <property type="entry name" value="FE2OG_OXY"/>
    <property type="match status" value="1"/>
</dbReference>
<dbReference type="Pfam" id="PF14226">
    <property type="entry name" value="DIOX_N"/>
    <property type="match status" value="1"/>
</dbReference>
<keyword evidence="3" id="KW-0560">Oxidoreductase</keyword>
<dbReference type="GO" id="GO:0009685">
    <property type="term" value="P:gibberellin metabolic process"/>
    <property type="evidence" value="ECO:0007669"/>
    <property type="project" value="EnsemblPlants"/>
</dbReference>
<evidence type="ECO:0000256" key="3">
    <source>
        <dbReference type="RuleBase" id="RU003682"/>
    </source>
</evidence>
<keyword evidence="2 3" id="KW-0408">Iron</keyword>
<dbReference type="PANTHER" id="PTHR47990">
    <property type="entry name" value="2-OXOGLUTARATE (2OG) AND FE(II)-DEPENDENT OXYGENASE SUPERFAMILY PROTEIN-RELATED"/>
    <property type="match status" value="1"/>
</dbReference>
<comment type="similarity">
    <text evidence="3">Belongs to the iron/ascorbate-dependent oxidoreductase family.</text>
</comment>
<dbReference type="InterPro" id="IPR026992">
    <property type="entry name" value="DIOX_N"/>
</dbReference>
<proteinExistence type="inferred from homology"/>
<dbReference type="InterPro" id="IPR050231">
    <property type="entry name" value="Iron_ascorbate_oxido_reductase"/>
</dbReference>
<dbReference type="Proteomes" id="UP000243975">
    <property type="component" value="Unassembled WGS sequence"/>
</dbReference>
<dbReference type="GO" id="GO:0045543">
    <property type="term" value="F:gibberellin 2-beta-dioxygenase activity"/>
    <property type="evidence" value="ECO:0007669"/>
    <property type="project" value="EnsemblPlants"/>
</dbReference>
<protein>
    <submittedName>
        <fullName evidence="5">Isopenicillin N synthase</fullName>
    </submittedName>
</protein>
<dbReference type="GO" id="GO:0046872">
    <property type="term" value="F:metal ion binding"/>
    <property type="evidence" value="ECO:0007669"/>
    <property type="project" value="UniProtKB-KW"/>
</dbReference>
<dbReference type="InterPro" id="IPR027443">
    <property type="entry name" value="IPNS-like_sf"/>
</dbReference>
<dbReference type="EMBL" id="LEKV01003414">
    <property type="protein sequence ID" value="KVH99759.1"/>
    <property type="molecule type" value="Genomic_DNA"/>
</dbReference>
<evidence type="ECO:0000259" key="4">
    <source>
        <dbReference type="PROSITE" id="PS51471"/>
    </source>
</evidence>
<keyword evidence="6" id="KW-1185">Reference proteome</keyword>
<sequence>MVVANQMSPIRVEKKKIPTIDLSAKESQVSKLIIEACEEYGFFKVINHGVPHHIIKTMEDESFRFFHKALPEKQRVGPANPFGYGNRNIGLSGDTGELEYLLLQTNQNSIANACKLISSAPSKLSYTVNGYIAEVRRLACEILGLMAKGLGLPLQVFTTLLTDRDTDSLLRLNHYPPPTAAAAVSSTTNNPIGFGEHSDPQILTLLTSNDVPGLQLSLGNGHWLPVTPDPQAFCVIVGDLLQVAFTWADYKSHAYAHRLGETRLDHFKLS</sequence>
<accession>A0A118JZB8</accession>
<reference evidence="5 6" key="1">
    <citation type="journal article" date="2016" name="Sci. Rep.">
        <title>The genome sequence of the outbreeding globe artichoke constructed de novo incorporating a phase-aware low-pass sequencing strategy of F1 progeny.</title>
        <authorList>
            <person name="Scaglione D."/>
            <person name="Reyes-Chin-Wo S."/>
            <person name="Acquadro A."/>
            <person name="Froenicke L."/>
            <person name="Portis E."/>
            <person name="Beitel C."/>
            <person name="Tirone M."/>
            <person name="Mauro R."/>
            <person name="Lo Monaco A."/>
            <person name="Mauromicale G."/>
            <person name="Faccioli P."/>
            <person name="Cattivelli L."/>
            <person name="Rieseberg L."/>
            <person name="Michelmore R."/>
            <person name="Lanteri S."/>
        </authorList>
    </citation>
    <scope>NUCLEOTIDE SEQUENCE [LARGE SCALE GENOMIC DNA]</scope>
    <source>
        <strain evidence="5">2C</strain>
    </source>
</reference>
<gene>
    <name evidence="5" type="ORF">Ccrd_022001</name>
</gene>
<comment type="caution">
    <text evidence="5">The sequence shown here is derived from an EMBL/GenBank/DDBJ whole genome shotgun (WGS) entry which is preliminary data.</text>
</comment>
<dbReference type="Gramene" id="KVH99759">
    <property type="protein sequence ID" value="KVH99759"/>
    <property type="gene ID" value="Ccrd_022001"/>
</dbReference>
<dbReference type="InterPro" id="IPR044861">
    <property type="entry name" value="IPNS-like_FE2OG_OXY"/>
</dbReference>
<dbReference type="Pfam" id="PF03171">
    <property type="entry name" value="2OG-FeII_Oxy"/>
    <property type="match status" value="1"/>
</dbReference>
<dbReference type="PRINTS" id="PR00682">
    <property type="entry name" value="IPNSYNTHASE"/>
</dbReference>
<name>A0A118JZB8_CYNCS</name>
<dbReference type="InterPro" id="IPR005123">
    <property type="entry name" value="Oxoglu/Fe-dep_dioxygenase_dom"/>
</dbReference>
<dbReference type="Gene3D" id="2.60.120.330">
    <property type="entry name" value="B-lactam Antibiotic, Isopenicillin N Synthase, Chain"/>
    <property type="match status" value="1"/>
</dbReference>
<dbReference type="AlphaFoldDB" id="A0A118JZB8"/>
<keyword evidence="1 3" id="KW-0479">Metal-binding</keyword>
<evidence type="ECO:0000256" key="1">
    <source>
        <dbReference type="ARBA" id="ARBA00022723"/>
    </source>
</evidence>
<evidence type="ECO:0000256" key="2">
    <source>
        <dbReference type="ARBA" id="ARBA00023004"/>
    </source>
</evidence>
<dbReference type="SUPFAM" id="SSF51197">
    <property type="entry name" value="Clavaminate synthase-like"/>
    <property type="match status" value="1"/>
</dbReference>